<keyword evidence="1" id="KW-0472">Membrane</keyword>
<proteinExistence type="predicted"/>
<dbReference type="Pfam" id="PF13287">
    <property type="entry name" value="Fn3_assoc"/>
    <property type="match status" value="1"/>
</dbReference>
<dbReference type="AlphaFoldDB" id="A0A6G9AXA9"/>
<dbReference type="Pfam" id="PF07635">
    <property type="entry name" value="PSCyt1"/>
    <property type="match status" value="1"/>
</dbReference>
<dbReference type="InterPro" id="IPR026876">
    <property type="entry name" value="Fn3_assoc_repeat"/>
</dbReference>
<dbReference type="GO" id="GO:0009055">
    <property type="term" value="F:electron transfer activity"/>
    <property type="evidence" value="ECO:0007669"/>
    <property type="project" value="InterPro"/>
</dbReference>
<dbReference type="Proteomes" id="UP000501802">
    <property type="component" value="Chromosome"/>
</dbReference>
<sequence length="730" mass="80935">MNKKLTGWAEQVLFASAIFILVLLLFEDKIVVPFWLQAVGRMHPLLLHFPIVILLLAMVMEAFRFNQASSANQSAGADFYRNFLTNLLLIGTLSAGVTVIMGLFLAKEDGYTGQLLARHKWSGVMIFFAACLIYWSRNKTWYSAPMARISALTTILFLFIAGHYGAALTHGDNFIFAPITSRTKAAPVALDQALVFTHVIQPILEQKCVSCHNPDKLKGELMLTDVESIRKGGKSGKLFIAGKPDSSLLLQRIHLPPDEKKHMPPVGKTQLTPQEMNLLALWVKGNASFTKKVVDLPASDSLRFIASSLFKPAEQPAEEFDFDAADEETIQKLNNDYRRIAPLARESPALAVNLYNKSVYTPEKLGELSAIKRQVISLNLNKLPVKDADLKQISQFENLQTLDLNFTDITGAGLSELASLKQLKSLALSGTKVTYADLQKQINAFKNLKTVSVWETALTPVEIQQLQKAHKQIQFIAGFDGDKSDPIRLNPPQVKNSSTIFVQQLPVKIEHPIRGVQLRYTTDGTEPDSIKSPVLTNPMVIDDNTSIKVKAYKTGWYGSNVATFDYYKSAYRPDSVNLLLPLNPVHQADGAHTFFDGKLGTFNANSPAWANNWAGFRKNDMALVSEFTKPVSVSAVALRTMVEPETGIFPPMVIEIWGGNSRTQMKLLATKKPAMPAEKSVPSLTAIECTFRPQTISYLKIIAKPLSKLPEWHGNKGKPALLLVDEVFIN</sequence>
<accession>A0A6G9AXA9</accession>
<protein>
    <submittedName>
        <fullName evidence="3">Cytochrome C</fullName>
    </submittedName>
</protein>
<evidence type="ECO:0000313" key="4">
    <source>
        <dbReference type="Proteomes" id="UP000501802"/>
    </source>
</evidence>
<keyword evidence="1" id="KW-1133">Transmembrane helix</keyword>
<dbReference type="Gene3D" id="3.80.10.10">
    <property type="entry name" value="Ribonuclease Inhibitor"/>
    <property type="match status" value="1"/>
</dbReference>
<reference evidence="3 4" key="1">
    <citation type="submission" date="2020-03" db="EMBL/GenBank/DDBJ databases">
        <authorList>
            <person name="Kim M.K."/>
        </authorList>
    </citation>
    <scope>NUCLEOTIDE SEQUENCE [LARGE SCALE GENOMIC DNA]</scope>
    <source>
        <strain evidence="3 4">BT328</strain>
    </source>
</reference>
<dbReference type="GO" id="GO:0020037">
    <property type="term" value="F:heme binding"/>
    <property type="evidence" value="ECO:0007669"/>
    <property type="project" value="InterPro"/>
</dbReference>
<feature type="transmembrane region" description="Helical" evidence="1">
    <location>
        <begin position="12"/>
        <end position="36"/>
    </location>
</feature>
<dbReference type="InterPro" id="IPR036909">
    <property type="entry name" value="Cyt_c-like_dom_sf"/>
</dbReference>
<evidence type="ECO:0000259" key="2">
    <source>
        <dbReference type="Pfam" id="PF07635"/>
    </source>
</evidence>
<name>A0A6G9AXA9_9BACT</name>
<feature type="transmembrane region" description="Helical" evidence="1">
    <location>
        <begin position="118"/>
        <end position="135"/>
    </location>
</feature>
<dbReference type="SUPFAM" id="SSF46626">
    <property type="entry name" value="Cytochrome c"/>
    <property type="match status" value="1"/>
</dbReference>
<dbReference type="RefSeq" id="WP_167217519.1">
    <property type="nucleotide sequence ID" value="NZ_CP050063.1"/>
</dbReference>
<dbReference type="KEGG" id="spib:G8759_32655"/>
<feature type="transmembrane region" description="Helical" evidence="1">
    <location>
        <begin position="147"/>
        <end position="166"/>
    </location>
</feature>
<organism evidence="3 4">
    <name type="scientific">Spirosoma aureum</name>
    <dbReference type="NCBI Taxonomy" id="2692134"/>
    <lineage>
        <taxon>Bacteria</taxon>
        <taxon>Pseudomonadati</taxon>
        <taxon>Bacteroidota</taxon>
        <taxon>Cytophagia</taxon>
        <taxon>Cytophagales</taxon>
        <taxon>Cytophagaceae</taxon>
        <taxon>Spirosoma</taxon>
    </lineage>
</organism>
<dbReference type="PANTHER" id="PTHR35889:SF3">
    <property type="entry name" value="F-BOX DOMAIN-CONTAINING PROTEIN"/>
    <property type="match status" value="1"/>
</dbReference>
<dbReference type="EMBL" id="CP050063">
    <property type="protein sequence ID" value="QIP17050.1"/>
    <property type="molecule type" value="Genomic_DNA"/>
</dbReference>
<feature type="transmembrane region" description="Helical" evidence="1">
    <location>
        <begin position="83"/>
        <end position="106"/>
    </location>
</feature>
<evidence type="ECO:0000256" key="1">
    <source>
        <dbReference type="SAM" id="Phobius"/>
    </source>
</evidence>
<evidence type="ECO:0000313" key="3">
    <source>
        <dbReference type="EMBL" id="QIP17050.1"/>
    </source>
</evidence>
<dbReference type="InterPro" id="IPR032675">
    <property type="entry name" value="LRR_dom_sf"/>
</dbReference>
<gene>
    <name evidence="3" type="ORF">G8759_32655</name>
</gene>
<feature type="domain" description="Cytochrome C Planctomycete-type" evidence="2">
    <location>
        <begin position="208"/>
        <end position="265"/>
    </location>
</feature>
<keyword evidence="1" id="KW-0812">Transmembrane</keyword>
<dbReference type="SUPFAM" id="SSF52047">
    <property type="entry name" value="RNI-like"/>
    <property type="match status" value="1"/>
</dbReference>
<dbReference type="PANTHER" id="PTHR35889">
    <property type="entry name" value="CYCLOINULO-OLIGOSACCHARIDE FRUCTANOTRANSFERASE-RELATED"/>
    <property type="match status" value="1"/>
</dbReference>
<keyword evidence="4" id="KW-1185">Reference proteome</keyword>
<feature type="transmembrane region" description="Helical" evidence="1">
    <location>
        <begin position="42"/>
        <end position="63"/>
    </location>
</feature>
<dbReference type="InterPro" id="IPR011429">
    <property type="entry name" value="Cyt_c_Planctomycete-type"/>
</dbReference>